<dbReference type="AlphaFoldDB" id="A0AAE4L6S4"/>
<dbReference type="Pfam" id="PF06054">
    <property type="entry name" value="CoiA_nuc"/>
    <property type="match status" value="1"/>
</dbReference>
<dbReference type="Pfam" id="PF25164">
    <property type="entry name" value="CoiA_N"/>
    <property type="match status" value="1"/>
</dbReference>
<comment type="caution">
    <text evidence="3">The sequence shown here is derived from an EMBL/GenBank/DDBJ whole genome shotgun (WGS) entry which is preliminary data.</text>
</comment>
<evidence type="ECO:0000259" key="1">
    <source>
        <dbReference type="Pfam" id="PF06054"/>
    </source>
</evidence>
<dbReference type="InterPro" id="IPR010330">
    <property type="entry name" value="CoiA_nuc"/>
</dbReference>
<reference evidence="3" key="1">
    <citation type="submission" date="2023-03" db="EMBL/GenBank/DDBJ databases">
        <authorList>
            <person name="Shen W."/>
            <person name="Cai J."/>
        </authorList>
    </citation>
    <scope>NUCLEOTIDE SEQUENCE</scope>
    <source>
        <strain evidence="3">P69-2</strain>
    </source>
</reference>
<feature type="domain" description="Competence protein CoiA nuclease-like" evidence="1">
    <location>
        <begin position="59"/>
        <end position="190"/>
    </location>
</feature>
<accession>A0AAE4L6S4</accession>
<proteinExistence type="predicted"/>
<dbReference type="InterPro" id="IPR057253">
    <property type="entry name" value="CoiA-like_N"/>
</dbReference>
<dbReference type="EMBL" id="JARQAI010000014">
    <property type="protein sequence ID" value="MDT2737417.1"/>
    <property type="molecule type" value="Genomic_DNA"/>
</dbReference>
<protein>
    <submittedName>
        <fullName evidence="3">Competence protein CoiA family protein</fullName>
    </submittedName>
</protein>
<evidence type="ECO:0000313" key="4">
    <source>
        <dbReference type="Proteomes" id="UP001180842"/>
    </source>
</evidence>
<sequence>MLIAYTAEKELINASETQGGQRYYCPDCGERLVRKVGKIKIPHFAHNQKGRCQGLSEGETVEHLRLKQLFYTWGNQSEGNWRMEAPLADLPQRPDLLHKRLAVEIQCSSLRSARLAERIRGYQQKDYQDWWLLGKRLWPKVKFTPLQRQFCSFDKTRGVHLWLLEADHLRLLYHIHELDHCVYYEQRWASYSLPLTEIFQTTVTKPPPQLLLTSESIQLSKQVLSQKLVQKNQSIHRMQQYFYQERRHVLYLPEWMYFPSRYRFFYQDDILVFRYMFQKFAKNASLIFQNFLNYRQASQLEWIFDRIDQREILERLYLEAIFCQRKAKNFI</sequence>
<name>A0AAE4L6S4_9ENTE</name>
<dbReference type="PIRSF" id="PIRSF007487">
    <property type="entry name" value="Competence-induced_CoiA_bac"/>
    <property type="match status" value="1"/>
</dbReference>
<gene>
    <name evidence="3" type="ORF">P7H00_09780</name>
</gene>
<feature type="domain" description="Competence protein CoiA-like N-terminal" evidence="2">
    <location>
        <begin position="16"/>
        <end position="53"/>
    </location>
</feature>
<evidence type="ECO:0000259" key="2">
    <source>
        <dbReference type="Pfam" id="PF25164"/>
    </source>
</evidence>
<dbReference type="InterPro" id="IPR021176">
    <property type="entry name" value="Competence-induced_CoiA"/>
</dbReference>
<organism evidence="3 4">
    <name type="scientific">Enterococcus pseudoavium</name>
    <dbReference type="NCBI Taxonomy" id="44007"/>
    <lineage>
        <taxon>Bacteria</taxon>
        <taxon>Bacillati</taxon>
        <taxon>Bacillota</taxon>
        <taxon>Bacilli</taxon>
        <taxon>Lactobacillales</taxon>
        <taxon>Enterococcaceae</taxon>
        <taxon>Enterococcus</taxon>
    </lineage>
</organism>
<dbReference type="Proteomes" id="UP001180842">
    <property type="component" value="Unassembled WGS sequence"/>
</dbReference>
<dbReference type="RefSeq" id="WP_067627784.1">
    <property type="nucleotide sequence ID" value="NZ_BAAAXL010000007.1"/>
</dbReference>
<evidence type="ECO:0000313" key="3">
    <source>
        <dbReference type="EMBL" id="MDT2737417.1"/>
    </source>
</evidence>